<dbReference type="SUPFAM" id="SSF48008">
    <property type="entry name" value="GntR ligand-binding domain-like"/>
    <property type="match status" value="1"/>
</dbReference>
<proteinExistence type="predicted"/>
<reference evidence="6 7" key="1">
    <citation type="submission" date="2018-01" db="EMBL/GenBank/DDBJ databases">
        <title>Glutamicibacter soli strain NHPC-3 Whole genome sequence and assembly.</title>
        <authorList>
            <person name="Choudhury P."/>
            <person name="Gupta D."/>
            <person name="Sengupta K."/>
            <person name="Jawed A."/>
            <person name="Sultana N."/>
            <person name="Saha P."/>
        </authorList>
    </citation>
    <scope>NUCLEOTIDE SEQUENCE [LARGE SCALE GENOMIC DNA]</scope>
    <source>
        <strain evidence="6 7">NHPC-3</strain>
    </source>
</reference>
<dbReference type="SMART" id="SM00345">
    <property type="entry name" value="HTH_GNTR"/>
    <property type="match status" value="1"/>
</dbReference>
<comment type="caution">
    <text evidence="6">The sequence shown here is derived from an EMBL/GenBank/DDBJ whole genome shotgun (WGS) entry which is preliminary data.</text>
</comment>
<dbReference type="Gene3D" id="1.20.120.530">
    <property type="entry name" value="GntR ligand-binding domain-like"/>
    <property type="match status" value="1"/>
</dbReference>
<keyword evidence="2" id="KW-0238">DNA-binding</keyword>
<gene>
    <name evidence="6" type="ORF">C1H84_10725</name>
    <name evidence="5" type="ORF">GT020_13060</name>
</gene>
<dbReference type="InterPro" id="IPR036390">
    <property type="entry name" value="WH_DNA-bd_sf"/>
</dbReference>
<dbReference type="Gene3D" id="1.10.10.10">
    <property type="entry name" value="Winged helix-like DNA-binding domain superfamily/Winged helix DNA-binding domain"/>
    <property type="match status" value="1"/>
</dbReference>
<dbReference type="PANTHER" id="PTHR43537">
    <property type="entry name" value="TRANSCRIPTIONAL REGULATOR, GNTR FAMILY"/>
    <property type="match status" value="1"/>
</dbReference>
<evidence type="ECO:0000313" key="5">
    <source>
        <dbReference type="EMBL" id="NAZ16984.1"/>
    </source>
</evidence>
<dbReference type="SMART" id="SM00895">
    <property type="entry name" value="FCD"/>
    <property type="match status" value="1"/>
</dbReference>
<evidence type="ECO:0000259" key="4">
    <source>
        <dbReference type="PROSITE" id="PS50949"/>
    </source>
</evidence>
<dbReference type="RefSeq" id="WP_047120394.1">
    <property type="nucleotide sequence ID" value="NZ_POAF01000004.1"/>
</dbReference>
<keyword evidence="7" id="KW-1185">Reference proteome</keyword>
<evidence type="ECO:0000256" key="2">
    <source>
        <dbReference type="ARBA" id="ARBA00023125"/>
    </source>
</evidence>
<protein>
    <submittedName>
        <fullName evidence="5">FCD domain-containing protein</fullName>
    </submittedName>
    <submittedName>
        <fullName evidence="6">GntR family transcriptional regulator</fullName>
    </submittedName>
</protein>
<dbReference type="Proteomes" id="UP000477543">
    <property type="component" value="Unassembled WGS sequence"/>
</dbReference>
<dbReference type="Pfam" id="PF00392">
    <property type="entry name" value="GntR"/>
    <property type="match status" value="1"/>
</dbReference>
<sequence length="219" mass="24659">MTSLTGVITGTESMAERSYRILRDRLIMMDIAPGDPINEAQLAVDLDMGRTPIREALKRLEVDHLVVSYPRRGTFATGVDITELAAISEMRLVLEPLASRRAAEHRGGAYRGELERTMSAILSLDLSGDRRELMEYDLEVHRLIYRAAQNQHLQETLVRLDNLATRIWCMVLDRLPDLHGHIAEHATLIKLILDGDADEAEQLAAKHVIGFEKTIRSVL</sequence>
<evidence type="ECO:0000256" key="3">
    <source>
        <dbReference type="ARBA" id="ARBA00023163"/>
    </source>
</evidence>
<evidence type="ECO:0000256" key="1">
    <source>
        <dbReference type="ARBA" id="ARBA00023015"/>
    </source>
</evidence>
<dbReference type="Proteomes" id="UP000252167">
    <property type="component" value="Unassembled WGS sequence"/>
</dbReference>
<keyword evidence="1" id="KW-0805">Transcription regulation</keyword>
<dbReference type="InterPro" id="IPR000524">
    <property type="entry name" value="Tscrpt_reg_HTH_GntR"/>
</dbReference>
<accession>A0A365YGV0</accession>
<dbReference type="PROSITE" id="PS50949">
    <property type="entry name" value="HTH_GNTR"/>
    <property type="match status" value="1"/>
</dbReference>
<organism evidence="6 7">
    <name type="scientific">Glutamicibacter soli</name>
    <dbReference type="NCBI Taxonomy" id="453836"/>
    <lineage>
        <taxon>Bacteria</taxon>
        <taxon>Bacillati</taxon>
        <taxon>Actinomycetota</taxon>
        <taxon>Actinomycetes</taxon>
        <taxon>Micrococcales</taxon>
        <taxon>Micrococcaceae</taxon>
        <taxon>Glutamicibacter</taxon>
    </lineage>
</organism>
<dbReference type="EMBL" id="WYDN01000012">
    <property type="protein sequence ID" value="NAZ16984.1"/>
    <property type="molecule type" value="Genomic_DNA"/>
</dbReference>
<name>A0A365YGV0_9MICC</name>
<dbReference type="Pfam" id="PF07729">
    <property type="entry name" value="FCD"/>
    <property type="match status" value="1"/>
</dbReference>
<evidence type="ECO:0000313" key="6">
    <source>
        <dbReference type="EMBL" id="RBM01234.1"/>
    </source>
</evidence>
<dbReference type="InterPro" id="IPR011711">
    <property type="entry name" value="GntR_C"/>
</dbReference>
<evidence type="ECO:0000313" key="8">
    <source>
        <dbReference type="Proteomes" id="UP000477543"/>
    </source>
</evidence>
<dbReference type="GO" id="GO:0003677">
    <property type="term" value="F:DNA binding"/>
    <property type="evidence" value="ECO:0007669"/>
    <property type="project" value="UniProtKB-KW"/>
</dbReference>
<reference evidence="5 8" key="2">
    <citation type="submission" date="2020-01" db="EMBL/GenBank/DDBJ databases">
        <title>Glutamicibacter soli M275.</title>
        <authorList>
            <person name="Meng X."/>
        </authorList>
    </citation>
    <scope>NUCLEOTIDE SEQUENCE [LARGE SCALE GENOMIC DNA]</scope>
    <source>
        <strain evidence="5 8">M275</strain>
    </source>
</reference>
<evidence type="ECO:0000313" key="7">
    <source>
        <dbReference type="Proteomes" id="UP000252167"/>
    </source>
</evidence>
<dbReference type="SUPFAM" id="SSF46785">
    <property type="entry name" value="Winged helix' DNA-binding domain"/>
    <property type="match status" value="1"/>
</dbReference>
<dbReference type="PANTHER" id="PTHR43537:SF44">
    <property type="entry name" value="GNTR FAMILY REGULATORY PROTEIN"/>
    <property type="match status" value="1"/>
</dbReference>
<keyword evidence="3" id="KW-0804">Transcription</keyword>
<dbReference type="InterPro" id="IPR036388">
    <property type="entry name" value="WH-like_DNA-bd_sf"/>
</dbReference>
<dbReference type="InterPro" id="IPR008920">
    <property type="entry name" value="TF_FadR/GntR_C"/>
</dbReference>
<dbReference type="GO" id="GO:0003700">
    <property type="term" value="F:DNA-binding transcription factor activity"/>
    <property type="evidence" value="ECO:0007669"/>
    <property type="project" value="InterPro"/>
</dbReference>
<dbReference type="EMBL" id="POAF01000004">
    <property type="protein sequence ID" value="RBM01234.1"/>
    <property type="molecule type" value="Genomic_DNA"/>
</dbReference>
<dbReference type="AlphaFoldDB" id="A0A365YGV0"/>
<feature type="domain" description="HTH gntR-type" evidence="4">
    <location>
        <begin position="12"/>
        <end position="79"/>
    </location>
</feature>